<protein>
    <submittedName>
        <fullName evidence="1">Uncharacterized protein</fullName>
    </submittedName>
</protein>
<gene>
    <name evidence="1" type="ORF">ACFPZJ_19345</name>
</gene>
<evidence type="ECO:0000313" key="2">
    <source>
        <dbReference type="Proteomes" id="UP001596154"/>
    </source>
</evidence>
<proteinExistence type="predicted"/>
<dbReference type="EMBL" id="JBHSNY010000006">
    <property type="protein sequence ID" value="MFC5635910.1"/>
    <property type="molecule type" value="Genomic_DNA"/>
</dbReference>
<comment type="caution">
    <text evidence="1">The sequence shown here is derived from an EMBL/GenBank/DDBJ whole genome shotgun (WGS) entry which is preliminary data.</text>
</comment>
<reference evidence="2" key="1">
    <citation type="journal article" date="2019" name="Int. J. Syst. Evol. Microbiol.">
        <title>The Global Catalogue of Microorganisms (GCM) 10K type strain sequencing project: providing services to taxonomists for standard genome sequencing and annotation.</title>
        <authorList>
            <consortium name="The Broad Institute Genomics Platform"/>
            <consortium name="The Broad Institute Genome Sequencing Center for Infectious Disease"/>
            <person name="Wu L."/>
            <person name="Ma J."/>
        </authorList>
    </citation>
    <scope>NUCLEOTIDE SEQUENCE [LARGE SCALE GENOMIC DNA]</scope>
    <source>
        <strain evidence="2">CGMCC 4.7248</strain>
    </source>
</reference>
<keyword evidence="2" id="KW-1185">Reference proteome</keyword>
<evidence type="ECO:0000313" key="1">
    <source>
        <dbReference type="EMBL" id="MFC5635910.1"/>
    </source>
</evidence>
<name>A0ABW0UQS5_9ACTN</name>
<dbReference type="RefSeq" id="WP_381022908.1">
    <property type="nucleotide sequence ID" value="NZ_JBHSNY010000006.1"/>
</dbReference>
<sequence length="144" mass="15889">MAKGISPEAAAAQMRIKFSGSRWRQIEAGYRKDLAKEVEAKPEVLAHMALVVDVTADRLENAGRPDAAVILREIQAQDAQRTPSMPEALSAAPPHVRRMIEAALEDVDPDDRADVLRQMAADYEAVMKRRAREGGQPQRPRHAG</sequence>
<organism evidence="1 2">
    <name type="scientific">Streptomyces bullii</name>
    <dbReference type="NCBI Taxonomy" id="349910"/>
    <lineage>
        <taxon>Bacteria</taxon>
        <taxon>Bacillati</taxon>
        <taxon>Actinomycetota</taxon>
        <taxon>Actinomycetes</taxon>
        <taxon>Kitasatosporales</taxon>
        <taxon>Streptomycetaceae</taxon>
        <taxon>Streptomyces</taxon>
    </lineage>
</organism>
<dbReference type="Proteomes" id="UP001596154">
    <property type="component" value="Unassembled WGS sequence"/>
</dbReference>
<accession>A0ABW0UQS5</accession>